<dbReference type="Proteomes" id="UP000789706">
    <property type="component" value="Unassembled WGS sequence"/>
</dbReference>
<organism evidence="1 2">
    <name type="scientific">Diversispora eburnea</name>
    <dbReference type="NCBI Taxonomy" id="1213867"/>
    <lineage>
        <taxon>Eukaryota</taxon>
        <taxon>Fungi</taxon>
        <taxon>Fungi incertae sedis</taxon>
        <taxon>Mucoromycota</taxon>
        <taxon>Glomeromycotina</taxon>
        <taxon>Glomeromycetes</taxon>
        <taxon>Diversisporales</taxon>
        <taxon>Diversisporaceae</taxon>
        <taxon>Diversispora</taxon>
    </lineage>
</organism>
<evidence type="ECO:0000313" key="1">
    <source>
        <dbReference type="EMBL" id="CAG8618141.1"/>
    </source>
</evidence>
<keyword evidence="2" id="KW-1185">Reference proteome</keyword>
<name>A0A9N9D016_9GLOM</name>
<protein>
    <submittedName>
        <fullName evidence="1">4810_t:CDS:1</fullName>
    </submittedName>
</protein>
<feature type="non-terminal residue" evidence="1">
    <location>
        <position position="1"/>
    </location>
</feature>
<evidence type="ECO:0000313" key="2">
    <source>
        <dbReference type="Proteomes" id="UP000789706"/>
    </source>
</evidence>
<dbReference type="Gene3D" id="3.40.1090.10">
    <property type="entry name" value="Cytosolic phospholipase A2 catalytic domain"/>
    <property type="match status" value="1"/>
</dbReference>
<dbReference type="OrthoDB" id="6121437at2759"/>
<accession>A0A9N9D016</accession>
<dbReference type="EMBL" id="CAJVPK010002757">
    <property type="protein sequence ID" value="CAG8618141.1"/>
    <property type="molecule type" value="Genomic_DNA"/>
</dbReference>
<reference evidence="1" key="1">
    <citation type="submission" date="2021-06" db="EMBL/GenBank/DDBJ databases">
        <authorList>
            <person name="Kallberg Y."/>
            <person name="Tangrot J."/>
            <person name="Rosling A."/>
        </authorList>
    </citation>
    <scope>NUCLEOTIDE SEQUENCE</scope>
    <source>
        <strain evidence="1">AZ414A</strain>
    </source>
</reference>
<dbReference type="AlphaFoldDB" id="A0A9N9D016"/>
<gene>
    <name evidence="1" type="ORF">DEBURN_LOCUS10257</name>
</gene>
<dbReference type="SUPFAM" id="SSF52151">
    <property type="entry name" value="FabD/lysophospholipase-like"/>
    <property type="match status" value="1"/>
</dbReference>
<sequence>FEGHHPIPQPNDYNFSYHLHPSPPYKLGPENNEILHFGDPGATNDFPMYPITHPKRKIDVVIGFDCSTSVVDHKVFDEVQDFFCDRRGFNRTTRIVTNKYCEVHDFIPTDKTNDEFLPPAQKQFVLCYLRYLQNDKVDPNFEPATASFSTRFNFDYSTAQVDLMTRLAKANWLESEKQVKEIIIDTWNKKRDARLNGVNFP</sequence>
<dbReference type="InterPro" id="IPR016035">
    <property type="entry name" value="Acyl_Trfase/lysoPLipase"/>
</dbReference>
<proteinExistence type="predicted"/>
<comment type="caution">
    <text evidence="1">The sequence shown here is derived from an EMBL/GenBank/DDBJ whole genome shotgun (WGS) entry which is preliminary data.</text>
</comment>